<protein>
    <submittedName>
        <fullName evidence="3">Perchlorate reductase subunit gamma</fullName>
    </submittedName>
</protein>
<organism evidence="3 4">
    <name type="scientific">Aureliella helgolandensis</name>
    <dbReference type="NCBI Taxonomy" id="2527968"/>
    <lineage>
        <taxon>Bacteria</taxon>
        <taxon>Pseudomonadati</taxon>
        <taxon>Planctomycetota</taxon>
        <taxon>Planctomycetia</taxon>
        <taxon>Pirellulales</taxon>
        <taxon>Pirellulaceae</taxon>
        <taxon>Aureliella</taxon>
    </lineage>
</organism>
<dbReference type="Proteomes" id="UP000318017">
    <property type="component" value="Chromosome"/>
</dbReference>
<evidence type="ECO:0000313" key="4">
    <source>
        <dbReference type="Proteomes" id="UP000318017"/>
    </source>
</evidence>
<reference evidence="3 4" key="1">
    <citation type="submission" date="2019-02" db="EMBL/GenBank/DDBJ databases">
        <title>Deep-cultivation of Planctomycetes and their phenomic and genomic characterization uncovers novel biology.</title>
        <authorList>
            <person name="Wiegand S."/>
            <person name="Jogler M."/>
            <person name="Boedeker C."/>
            <person name="Pinto D."/>
            <person name="Vollmers J."/>
            <person name="Rivas-Marin E."/>
            <person name="Kohn T."/>
            <person name="Peeters S.H."/>
            <person name="Heuer A."/>
            <person name="Rast P."/>
            <person name="Oberbeckmann S."/>
            <person name="Bunk B."/>
            <person name="Jeske O."/>
            <person name="Meyerdierks A."/>
            <person name="Storesund J.E."/>
            <person name="Kallscheuer N."/>
            <person name="Luecker S."/>
            <person name="Lage O.M."/>
            <person name="Pohl T."/>
            <person name="Merkel B.J."/>
            <person name="Hornburger P."/>
            <person name="Mueller R.-W."/>
            <person name="Bruemmer F."/>
            <person name="Labrenz M."/>
            <person name="Spormann A.M."/>
            <person name="Op den Camp H."/>
            <person name="Overmann J."/>
            <person name="Amann R."/>
            <person name="Jetten M.S.M."/>
            <person name="Mascher T."/>
            <person name="Medema M.H."/>
            <person name="Devos D.P."/>
            <person name="Kaster A.-K."/>
            <person name="Ovreas L."/>
            <person name="Rohde M."/>
            <person name="Galperin M.Y."/>
            <person name="Jogler C."/>
        </authorList>
    </citation>
    <scope>NUCLEOTIDE SEQUENCE [LARGE SCALE GENOMIC DNA]</scope>
    <source>
        <strain evidence="3 4">Q31a</strain>
    </source>
</reference>
<sequence length="340" mass="37040" precursor="true">MNKLLLLATTILVTLAPLPAVGQAVEDPRNSELHLNIDPHKVMGYESCEKCHASEVQIWKQTPHSATFKTLHRKPEAKAIASKLGIGSFREDAACIQCHYTMQDDAGELSAISGVSCESCHGAARDWISVHNDYGGAGATRDSETPEHRIQRLRSSISAGMRNPVNVYMVAQSCLRCHTVPNERLVNVGGHNAGSLDFELVSWSQGTVRHNFVRSDGTSNQPSDRNRLREMFVAGMIAELEFSLRATADATEKAAFGIGAAQRSARAAKRLAAAQSKLNQPLLEEALNTYAGVQLKLNNREQLTTAADQIAKVGVRFAATVRGSALEAIDQFIPTPDRWK</sequence>
<dbReference type="Pfam" id="PF13435">
    <property type="entry name" value="Cytochrome_C554"/>
    <property type="match status" value="1"/>
</dbReference>
<dbReference type="AlphaFoldDB" id="A0A518GEF5"/>
<name>A0A518GEF5_9BACT</name>
<dbReference type="RefSeq" id="WP_145083668.1">
    <property type="nucleotide sequence ID" value="NZ_CP036298.1"/>
</dbReference>
<evidence type="ECO:0000256" key="1">
    <source>
        <dbReference type="SAM" id="SignalP"/>
    </source>
</evidence>
<proteinExistence type="predicted"/>
<evidence type="ECO:0000313" key="3">
    <source>
        <dbReference type="EMBL" id="QDV26982.1"/>
    </source>
</evidence>
<feature type="signal peptide" evidence="1">
    <location>
        <begin position="1"/>
        <end position="22"/>
    </location>
</feature>
<dbReference type="KEGG" id="ahel:Q31a_53620"/>
<keyword evidence="1" id="KW-0732">Signal</keyword>
<feature type="domain" description="Cytochrome c-552/4" evidence="2">
    <location>
        <begin position="47"/>
        <end position="122"/>
    </location>
</feature>
<accession>A0A518GEF5</accession>
<dbReference type="OrthoDB" id="257578at2"/>
<keyword evidence="4" id="KW-1185">Reference proteome</keyword>
<gene>
    <name evidence="3" type="primary">pcrC_1</name>
    <name evidence="3" type="ORF">Q31a_53620</name>
</gene>
<dbReference type="SUPFAM" id="SSF48695">
    <property type="entry name" value="Multiheme cytochromes"/>
    <property type="match status" value="1"/>
</dbReference>
<feature type="chain" id="PRO_5022196582" evidence="1">
    <location>
        <begin position="23"/>
        <end position="340"/>
    </location>
</feature>
<dbReference type="Gene3D" id="1.10.1130.10">
    <property type="entry name" value="Flavocytochrome C3, Chain A"/>
    <property type="match status" value="1"/>
</dbReference>
<dbReference type="InterPro" id="IPR023155">
    <property type="entry name" value="Cyt_c-552/4"/>
</dbReference>
<dbReference type="EMBL" id="CP036298">
    <property type="protein sequence ID" value="QDV26982.1"/>
    <property type="molecule type" value="Genomic_DNA"/>
</dbReference>
<dbReference type="InterPro" id="IPR036280">
    <property type="entry name" value="Multihaem_cyt_sf"/>
</dbReference>
<evidence type="ECO:0000259" key="2">
    <source>
        <dbReference type="Pfam" id="PF13435"/>
    </source>
</evidence>